<comment type="subcellular location">
    <subcellularLocation>
        <location evidence="1">Membrane</location>
        <topology evidence="1">Lipid-anchor</topology>
    </subcellularLocation>
</comment>
<sequence>MIRKFSAVSLLIIIVLPLLLTGCFNYRDINRVTFSTSIIFDVDELGRTIIYLDCIKPYRSTNDSSDKGKRIIYKGEGKTVVEALSNINMISGYKLNYSQTKAYIFTERAAQKGIKKFLDLINDNNEFQMKSSAFVYYGDVQELLKITSSDEEYLGLFLNELVKTDNNDAKFIKSNINYYLSNTLMGSNTLMLSAMKLKKDAIDEKVEIGEGAVFKNNRLVENMPAEDVVAYNLLTRNIKQGNLEIPNPQSDDGFITLQILDSNVKDSLKYEGGKFILVKDIGIDVSVAEAQEQFVVDSDVLNYITKNEEAFVNEYAKFIFNKYKDKDLDLFDIKRMVEVYYPKSEIANPLKYTDIEVNTKVTIKGTGVTRNSL</sequence>
<evidence type="ECO:0000256" key="4">
    <source>
        <dbReference type="ARBA" id="ARBA00022729"/>
    </source>
</evidence>
<evidence type="ECO:0000256" key="2">
    <source>
        <dbReference type="ARBA" id="ARBA00007886"/>
    </source>
</evidence>
<dbReference type="PANTHER" id="PTHR35789">
    <property type="entry name" value="SPORE GERMINATION PROTEIN B3"/>
    <property type="match status" value="1"/>
</dbReference>
<proteinExistence type="inferred from homology"/>
<dbReference type="Gene3D" id="3.30.300.210">
    <property type="entry name" value="Nutrient germinant receptor protein C, domain 3"/>
    <property type="match status" value="1"/>
</dbReference>
<evidence type="ECO:0000256" key="5">
    <source>
        <dbReference type="ARBA" id="ARBA00023136"/>
    </source>
</evidence>
<evidence type="ECO:0000256" key="3">
    <source>
        <dbReference type="ARBA" id="ARBA00022544"/>
    </source>
</evidence>
<keyword evidence="4" id="KW-0732">Signal</keyword>
<dbReference type="NCBIfam" id="TIGR02887">
    <property type="entry name" value="spore_ger_x_C"/>
    <property type="match status" value="1"/>
</dbReference>
<evidence type="ECO:0000313" key="11">
    <source>
        <dbReference type="Proteomes" id="UP000095594"/>
    </source>
</evidence>
<keyword evidence="7" id="KW-0449">Lipoprotein</keyword>
<dbReference type="InterPro" id="IPR057336">
    <property type="entry name" value="GerAC_N"/>
</dbReference>
<dbReference type="GO" id="GO:0016020">
    <property type="term" value="C:membrane"/>
    <property type="evidence" value="ECO:0007669"/>
    <property type="project" value="UniProtKB-SubCell"/>
</dbReference>
<accession>A0A174EZP5</accession>
<keyword evidence="6" id="KW-0564">Palmitate</keyword>
<dbReference type="InterPro" id="IPR008844">
    <property type="entry name" value="Spore_GerAC-like"/>
</dbReference>
<name>A0A174EZP5_9CLOT</name>
<keyword evidence="3" id="KW-0309">Germination</keyword>
<dbReference type="AlphaFoldDB" id="A0A174EZP5"/>
<comment type="similarity">
    <text evidence="2">Belongs to the GerABKC lipoprotein family.</text>
</comment>
<protein>
    <submittedName>
        <fullName evidence="10">Spore germination protein</fullName>
    </submittedName>
</protein>
<evidence type="ECO:0000256" key="6">
    <source>
        <dbReference type="ARBA" id="ARBA00023139"/>
    </source>
</evidence>
<dbReference type="Pfam" id="PF25198">
    <property type="entry name" value="Spore_GerAC_N"/>
    <property type="match status" value="1"/>
</dbReference>
<dbReference type="PROSITE" id="PS51257">
    <property type="entry name" value="PROKAR_LIPOPROTEIN"/>
    <property type="match status" value="1"/>
</dbReference>
<dbReference type="EMBL" id="CYZX01000009">
    <property type="protein sequence ID" value="CUO41989.1"/>
    <property type="molecule type" value="Genomic_DNA"/>
</dbReference>
<organism evidence="10 11">
    <name type="scientific">Clostridium disporicum</name>
    <dbReference type="NCBI Taxonomy" id="84024"/>
    <lineage>
        <taxon>Bacteria</taxon>
        <taxon>Bacillati</taxon>
        <taxon>Bacillota</taxon>
        <taxon>Clostridia</taxon>
        <taxon>Eubacteriales</taxon>
        <taxon>Clostridiaceae</taxon>
        <taxon>Clostridium</taxon>
    </lineage>
</organism>
<evidence type="ECO:0000259" key="8">
    <source>
        <dbReference type="Pfam" id="PF05504"/>
    </source>
</evidence>
<evidence type="ECO:0000259" key="9">
    <source>
        <dbReference type="Pfam" id="PF25198"/>
    </source>
</evidence>
<reference evidence="10 11" key="1">
    <citation type="submission" date="2015-09" db="EMBL/GenBank/DDBJ databases">
        <authorList>
            <consortium name="Pathogen Informatics"/>
        </authorList>
    </citation>
    <scope>NUCLEOTIDE SEQUENCE [LARGE SCALE GENOMIC DNA]</scope>
    <source>
        <strain evidence="10 11">2789STDY5834856</strain>
    </source>
</reference>
<dbReference type="Proteomes" id="UP000095594">
    <property type="component" value="Unassembled WGS sequence"/>
</dbReference>
<evidence type="ECO:0000313" key="10">
    <source>
        <dbReference type="EMBL" id="CUO41989.1"/>
    </source>
</evidence>
<keyword evidence="5" id="KW-0472">Membrane</keyword>
<dbReference type="Pfam" id="PF05504">
    <property type="entry name" value="Spore_GerAC"/>
    <property type="match status" value="1"/>
</dbReference>
<evidence type="ECO:0000256" key="1">
    <source>
        <dbReference type="ARBA" id="ARBA00004635"/>
    </source>
</evidence>
<dbReference type="InterPro" id="IPR046953">
    <property type="entry name" value="Spore_GerAC-like_C"/>
</dbReference>
<dbReference type="GO" id="GO:0009847">
    <property type="term" value="P:spore germination"/>
    <property type="evidence" value="ECO:0007669"/>
    <property type="project" value="InterPro"/>
</dbReference>
<evidence type="ECO:0000256" key="7">
    <source>
        <dbReference type="ARBA" id="ARBA00023288"/>
    </source>
</evidence>
<feature type="domain" description="Spore germination protein N-terminal" evidence="9">
    <location>
        <begin position="25"/>
        <end position="193"/>
    </location>
</feature>
<dbReference type="PANTHER" id="PTHR35789:SF1">
    <property type="entry name" value="SPORE GERMINATION PROTEIN B3"/>
    <property type="match status" value="1"/>
</dbReference>
<dbReference type="InterPro" id="IPR038501">
    <property type="entry name" value="Spore_GerAC_C_sf"/>
</dbReference>
<feature type="domain" description="Spore germination GerAC-like C-terminal" evidence="8">
    <location>
        <begin position="211"/>
        <end position="367"/>
    </location>
</feature>
<dbReference type="OrthoDB" id="1880153at2"/>
<gene>
    <name evidence="10" type="ORF">ERS852471_01527</name>
</gene>
<dbReference type="RefSeq" id="WP_148315751.1">
    <property type="nucleotide sequence ID" value="NZ_CABIXQ010000009.1"/>
</dbReference>